<sequence length="79" mass="8722">MLTVLGPASGPTSQGYPTTVTEPPNPQVNGGWSVEVHGDEWLIFAALIFGLVILPAVWSTKKSRRDAALEVLRTFMRWR</sequence>
<feature type="region of interest" description="Disordered" evidence="1">
    <location>
        <begin position="1"/>
        <end position="28"/>
    </location>
</feature>
<protein>
    <submittedName>
        <fullName evidence="3">Uncharacterized protein</fullName>
    </submittedName>
</protein>
<proteinExistence type="predicted"/>
<organism evidence="3 4">
    <name type="scientific">Actinomadura citrea</name>
    <dbReference type="NCBI Taxonomy" id="46158"/>
    <lineage>
        <taxon>Bacteria</taxon>
        <taxon>Bacillati</taxon>
        <taxon>Actinomycetota</taxon>
        <taxon>Actinomycetes</taxon>
        <taxon>Streptosporangiales</taxon>
        <taxon>Thermomonosporaceae</taxon>
        <taxon>Actinomadura</taxon>
    </lineage>
</organism>
<feature type="transmembrane region" description="Helical" evidence="2">
    <location>
        <begin position="41"/>
        <end position="58"/>
    </location>
</feature>
<keyword evidence="2" id="KW-0472">Membrane</keyword>
<feature type="compositionally biased region" description="Polar residues" evidence="1">
    <location>
        <begin position="10"/>
        <end position="28"/>
    </location>
</feature>
<evidence type="ECO:0000313" key="3">
    <source>
        <dbReference type="EMBL" id="NYE09856.1"/>
    </source>
</evidence>
<keyword evidence="2" id="KW-1133">Transmembrane helix</keyword>
<keyword evidence="2" id="KW-0812">Transmembrane</keyword>
<name>A0A7Y9G516_9ACTN</name>
<dbReference type="Proteomes" id="UP000591272">
    <property type="component" value="Unassembled WGS sequence"/>
</dbReference>
<evidence type="ECO:0000256" key="2">
    <source>
        <dbReference type="SAM" id="Phobius"/>
    </source>
</evidence>
<dbReference type="EMBL" id="JACCBT010000001">
    <property type="protein sequence ID" value="NYE09856.1"/>
    <property type="molecule type" value="Genomic_DNA"/>
</dbReference>
<evidence type="ECO:0000313" key="4">
    <source>
        <dbReference type="Proteomes" id="UP000591272"/>
    </source>
</evidence>
<dbReference type="AlphaFoldDB" id="A0A7Y9G516"/>
<reference evidence="3 4" key="1">
    <citation type="submission" date="2020-07" db="EMBL/GenBank/DDBJ databases">
        <title>Sequencing the genomes of 1000 actinobacteria strains.</title>
        <authorList>
            <person name="Klenk H.-P."/>
        </authorList>
    </citation>
    <scope>NUCLEOTIDE SEQUENCE [LARGE SCALE GENOMIC DNA]</scope>
    <source>
        <strain evidence="3 4">DSM 43461</strain>
    </source>
</reference>
<keyword evidence="4" id="KW-1185">Reference proteome</keyword>
<comment type="caution">
    <text evidence="3">The sequence shown here is derived from an EMBL/GenBank/DDBJ whole genome shotgun (WGS) entry which is preliminary data.</text>
</comment>
<accession>A0A7Y9G516</accession>
<gene>
    <name evidence="3" type="ORF">BJ999_000152</name>
</gene>
<evidence type="ECO:0000256" key="1">
    <source>
        <dbReference type="SAM" id="MobiDB-lite"/>
    </source>
</evidence>